<evidence type="ECO:0000313" key="3">
    <source>
        <dbReference type="EMBL" id="MDX5992469.1"/>
    </source>
</evidence>
<dbReference type="OrthoDB" id="211690at2"/>
<dbReference type="SUPFAM" id="SSF51905">
    <property type="entry name" value="FAD/NAD(P)-binding domain"/>
    <property type="match status" value="1"/>
</dbReference>
<evidence type="ECO:0000313" key="4">
    <source>
        <dbReference type="EMBL" id="SDD85502.1"/>
    </source>
</evidence>
<dbReference type="GO" id="GO:0005737">
    <property type="term" value="C:cytoplasm"/>
    <property type="evidence" value="ECO:0007669"/>
    <property type="project" value="TreeGrafter"/>
</dbReference>
<dbReference type="GO" id="GO:0016491">
    <property type="term" value="F:oxidoreductase activity"/>
    <property type="evidence" value="ECO:0007669"/>
    <property type="project" value="UniProtKB-KW"/>
</dbReference>
<dbReference type="PANTHER" id="PTHR13847:SF289">
    <property type="entry name" value="GLYCINE OXIDASE"/>
    <property type="match status" value="1"/>
</dbReference>
<name>A0A1G6Y5D9_9GAMM</name>
<dbReference type="EMBL" id="JAWXXP010000001">
    <property type="protein sequence ID" value="MDX5992469.1"/>
    <property type="molecule type" value="Genomic_DNA"/>
</dbReference>
<feature type="domain" description="FAD dependent oxidoreductase" evidence="2">
    <location>
        <begin position="8"/>
        <end position="315"/>
    </location>
</feature>
<evidence type="ECO:0000313" key="6">
    <source>
        <dbReference type="Proteomes" id="UP001278050"/>
    </source>
</evidence>
<dbReference type="InterPro" id="IPR006076">
    <property type="entry name" value="FAD-dep_OxRdtase"/>
</dbReference>
<dbReference type="Proteomes" id="UP000182413">
    <property type="component" value="Unassembled WGS sequence"/>
</dbReference>
<dbReference type="InterPro" id="IPR036188">
    <property type="entry name" value="FAD/NAD-bd_sf"/>
</dbReference>
<gene>
    <name evidence="4" type="ORF">SAMN05216575_1011441</name>
    <name evidence="3" type="ORF">SIM71_10425</name>
</gene>
<dbReference type="Gene3D" id="3.50.50.60">
    <property type="entry name" value="FAD/NAD(P)-binding domain"/>
    <property type="match status" value="2"/>
</dbReference>
<accession>A0A1G6Y5D9</accession>
<dbReference type="Pfam" id="PF01266">
    <property type="entry name" value="DAO"/>
    <property type="match status" value="1"/>
</dbReference>
<organism evidence="4 5">
    <name type="scientific">Ectopseudomonas alcaliphila</name>
    <dbReference type="NCBI Taxonomy" id="101564"/>
    <lineage>
        <taxon>Bacteria</taxon>
        <taxon>Pseudomonadati</taxon>
        <taxon>Pseudomonadota</taxon>
        <taxon>Gammaproteobacteria</taxon>
        <taxon>Pseudomonadales</taxon>
        <taxon>Pseudomonadaceae</taxon>
        <taxon>Ectopseudomonas</taxon>
    </lineage>
</organism>
<proteinExistence type="predicted"/>
<dbReference type="PANTHER" id="PTHR13847">
    <property type="entry name" value="SARCOSINE DEHYDROGENASE-RELATED"/>
    <property type="match status" value="1"/>
</dbReference>
<dbReference type="Proteomes" id="UP001278050">
    <property type="component" value="Unassembled WGS sequence"/>
</dbReference>
<evidence type="ECO:0000256" key="1">
    <source>
        <dbReference type="ARBA" id="ARBA00023002"/>
    </source>
</evidence>
<dbReference type="EMBL" id="FNAE01000001">
    <property type="protein sequence ID" value="SDD85502.1"/>
    <property type="molecule type" value="Genomic_DNA"/>
</dbReference>
<protein>
    <submittedName>
        <fullName evidence="3">FAD-dependent oxidoreductase</fullName>
    </submittedName>
    <submittedName>
        <fullName evidence="4">Glycerol-3-phosphate dehydrogenase</fullName>
    </submittedName>
</protein>
<reference evidence="3 6" key="2">
    <citation type="submission" date="2023-11" db="EMBL/GenBank/DDBJ databases">
        <title>MicrobeMod: A computational toolkit for identifying prokaryotic methylation and restriction-modification with nanopore sequencing.</title>
        <authorList>
            <person name="Crits-Christoph A."/>
            <person name="Kang S.C."/>
            <person name="Lee H."/>
            <person name="Ostrov N."/>
        </authorList>
    </citation>
    <scope>NUCLEOTIDE SEQUENCE [LARGE SCALE GENOMIC DNA]</scope>
    <source>
        <strain evidence="3 6">ATCC BAA-571</strain>
    </source>
</reference>
<sequence>MSQSLSTDVLIVGGGIAGLWLNARLRQQGFSTVLLECGSLGGGQSLKSQGIIHGGAKYALHGALTGASEAIADMPRRWREALAGNGELDLSGVRILSEAHYLWSPGTLAGNLTSFFASKAVRGRVDQVKGEQLPPALQHPKFKGKVYRLAELVLDVPSLIARLAELAGDGLLAAERIEPLQENAELCGLIVDGREIRAQRVVLSAGAGNAELLAALGVEQPAQQLRPLHMVLAKGPALKPLYAHCLGGGPKPRVTVTTHPAADGQWVWYLGGDLAEADGVARDEAAQIQAAQKEMAALLPWVDQSQTRWATLRVDRAEPAQSGLVRPDNAFLAEQQRLLVGWPTKLALAPDFADRVLAILQRDNLQPAGHAALPELPRPPLGLPVWEALLP</sequence>
<reference evidence="4 5" key="1">
    <citation type="submission" date="2016-10" db="EMBL/GenBank/DDBJ databases">
        <authorList>
            <person name="de Groot N.N."/>
        </authorList>
    </citation>
    <scope>NUCLEOTIDE SEQUENCE [LARGE SCALE GENOMIC DNA]</scope>
    <source>
        <strain evidence="4 5">JCM 10630</strain>
    </source>
</reference>
<dbReference type="AlphaFoldDB" id="A0A1G6Y5D9"/>
<dbReference type="RefSeq" id="WP_074676280.1">
    <property type="nucleotide sequence ID" value="NZ_CBCSET010000001.1"/>
</dbReference>
<keyword evidence="1" id="KW-0560">Oxidoreductase</keyword>
<evidence type="ECO:0000259" key="2">
    <source>
        <dbReference type="Pfam" id="PF01266"/>
    </source>
</evidence>
<evidence type="ECO:0000313" key="5">
    <source>
        <dbReference type="Proteomes" id="UP000182413"/>
    </source>
</evidence>
<keyword evidence="6" id="KW-1185">Reference proteome</keyword>